<dbReference type="Pfam" id="PF01384">
    <property type="entry name" value="PHO4"/>
    <property type="match status" value="1"/>
</dbReference>
<proteinExistence type="inferred from homology"/>
<accession>A0A6L6J919</accession>
<feature type="transmembrane region" description="Helical" evidence="6">
    <location>
        <begin position="257"/>
        <end position="275"/>
    </location>
</feature>
<evidence type="ECO:0000256" key="1">
    <source>
        <dbReference type="ARBA" id="ARBA00004141"/>
    </source>
</evidence>
<feature type="transmembrane region" description="Helical" evidence="6">
    <location>
        <begin position="447"/>
        <end position="472"/>
    </location>
</feature>
<feature type="transmembrane region" description="Helical" evidence="6">
    <location>
        <begin position="57"/>
        <end position="76"/>
    </location>
</feature>
<feature type="transmembrane region" description="Helical" evidence="6">
    <location>
        <begin position="88"/>
        <end position="118"/>
    </location>
</feature>
<keyword evidence="8" id="KW-1185">Reference proteome</keyword>
<evidence type="ECO:0000256" key="5">
    <source>
        <dbReference type="ARBA" id="ARBA00023136"/>
    </source>
</evidence>
<dbReference type="AlphaFoldDB" id="A0A6L6J919"/>
<comment type="caution">
    <text evidence="7">The sequence shown here is derived from an EMBL/GenBank/DDBJ whole genome shotgun (WGS) entry which is preliminary data.</text>
</comment>
<feature type="transmembrane region" description="Helical" evidence="6">
    <location>
        <begin position="343"/>
        <end position="365"/>
    </location>
</feature>
<keyword evidence="3 6" id="KW-0812">Transmembrane</keyword>
<name>A0A6L6J919_9RHOB</name>
<organism evidence="7 8">
    <name type="scientific">Paracoccus aestuariivivens</name>
    <dbReference type="NCBI Taxonomy" id="1820333"/>
    <lineage>
        <taxon>Bacteria</taxon>
        <taxon>Pseudomonadati</taxon>
        <taxon>Pseudomonadota</taxon>
        <taxon>Alphaproteobacteria</taxon>
        <taxon>Rhodobacterales</taxon>
        <taxon>Paracoccaceae</taxon>
        <taxon>Paracoccus</taxon>
    </lineage>
</organism>
<keyword evidence="4 6" id="KW-1133">Transmembrane helix</keyword>
<reference evidence="7 8" key="1">
    <citation type="submission" date="2019-11" db="EMBL/GenBank/DDBJ databases">
        <authorList>
            <person name="Dong K."/>
        </authorList>
    </citation>
    <scope>NUCLEOTIDE SEQUENCE [LARGE SCALE GENOMIC DNA]</scope>
    <source>
        <strain evidence="7 8">NBRC 111993</strain>
    </source>
</reference>
<evidence type="ECO:0000313" key="7">
    <source>
        <dbReference type="EMBL" id="MTH77658.1"/>
    </source>
</evidence>
<feature type="transmembrane region" description="Helical" evidence="6">
    <location>
        <begin position="168"/>
        <end position="185"/>
    </location>
</feature>
<comment type="similarity">
    <text evidence="6">Belongs to the inorganic phosphate transporter (PiT) (TC 2.A.20) family.</text>
</comment>
<dbReference type="OrthoDB" id="9779554at2"/>
<feature type="transmembrane region" description="Helical" evidence="6">
    <location>
        <begin position="231"/>
        <end position="251"/>
    </location>
</feature>
<evidence type="ECO:0000256" key="6">
    <source>
        <dbReference type="RuleBase" id="RU363058"/>
    </source>
</evidence>
<keyword evidence="6" id="KW-0592">Phosphate transport</keyword>
<protein>
    <recommendedName>
        <fullName evidence="6">Phosphate transporter</fullName>
    </recommendedName>
</protein>
<dbReference type="PANTHER" id="PTHR11101">
    <property type="entry name" value="PHOSPHATE TRANSPORTER"/>
    <property type="match status" value="1"/>
</dbReference>
<dbReference type="GO" id="GO:0016020">
    <property type="term" value="C:membrane"/>
    <property type="evidence" value="ECO:0007669"/>
    <property type="project" value="UniProtKB-SubCell"/>
</dbReference>
<dbReference type="RefSeq" id="WP_155095035.1">
    <property type="nucleotide sequence ID" value="NZ_WMIE01000003.1"/>
</dbReference>
<dbReference type="GO" id="GO:0035435">
    <property type="term" value="P:phosphate ion transmembrane transport"/>
    <property type="evidence" value="ECO:0007669"/>
    <property type="project" value="TreeGrafter"/>
</dbReference>
<feature type="transmembrane region" description="Helical" evidence="6">
    <location>
        <begin position="138"/>
        <end position="156"/>
    </location>
</feature>
<dbReference type="EMBL" id="WMIE01000003">
    <property type="protein sequence ID" value="MTH77658.1"/>
    <property type="molecule type" value="Genomic_DNA"/>
</dbReference>
<feature type="transmembrane region" description="Helical" evidence="6">
    <location>
        <begin position="296"/>
        <end position="314"/>
    </location>
</feature>
<comment type="subcellular location">
    <subcellularLocation>
        <location evidence="1 6">Membrane</location>
        <topology evidence="1 6">Multi-pass membrane protein</topology>
    </subcellularLocation>
</comment>
<evidence type="ECO:0000256" key="4">
    <source>
        <dbReference type="ARBA" id="ARBA00022989"/>
    </source>
</evidence>
<dbReference type="Proteomes" id="UP000478183">
    <property type="component" value="Unassembled WGS sequence"/>
</dbReference>
<evidence type="ECO:0000256" key="3">
    <source>
        <dbReference type="ARBA" id="ARBA00022692"/>
    </source>
</evidence>
<dbReference type="PANTHER" id="PTHR11101:SF80">
    <property type="entry name" value="PHOSPHATE TRANSPORTER"/>
    <property type="match status" value="1"/>
</dbReference>
<evidence type="ECO:0000313" key="8">
    <source>
        <dbReference type="Proteomes" id="UP000478183"/>
    </source>
</evidence>
<dbReference type="InterPro" id="IPR001204">
    <property type="entry name" value="Phos_transporter"/>
</dbReference>
<gene>
    <name evidence="7" type="ORF">GL286_07975</name>
</gene>
<evidence type="ECO:0000256" key="2">
    <source>
        <dbReference type="ARBA" id="ARBA00022448"/>
    </source>
</evidence>
<keyword evidence="2 6" id="KW-0813">Transport</keyword>
<keyword evidence="5 6" id="KW-0472">Membrane</keyword>
<feature type="transmembrane region" description="Helical" evidence="6">
    <location>
        <begin position="32"/>
        <end position="51"/>
    </location>
</feature>
<sequence length="474" mass="48866">MSPNEREYRILDKDLGRVTNAERAASASARPLVRIGLAFVFIAAAAEFAAATLAGQPLLGIMAASVAIATYLALSIGANDVSNALGPAVGAGAIGLTTGLFLVAGMDVLGAVLAGGAVTRTLTEGLVGDTLGQGMPTAKMMLAALIGAASWISLATRLNAPVSTTHSVVGAIAGAGIATFGFGAVNWGAMAAIAVGWIVSPVISGVLAAMFLSVLHRRVLDKDDPIPAGRIWLTVLVAATAALLVAMASVAFQDLGWSKVLALALIGAGLGAGYAHVMLGRQIRREAGKKQALERLLGVPLVATALVMGFGHGANDTSNIAAPLTIILQHISETGVPLMNQQMVLLLSGLGIAVGIVLFGGRLVHMVGSRITRLNPSRALCIALATAVTVLGFSLAGLPVSTTHVSVGGVFGVGFYREWRDRQRTKKRAPMPDEEIRRRHLVRRSHVRTILGAWVVTVPVNAVLAAALVMLLKL</sequence>
<feature type="transmembrane region" description="Helical" evidence="6">
    <location>
        <begin position="191"/>
        <end position="215"/>
    </location>
</feature>
<dbReference type="GO" id="GO:0005315">
    <property type="term" value="F:phosphate transmembrane transporter activity"/>
    <property type="evidence" value="ECO:0007669"/>
    <property type="project" value="InterPro"/>
</dbReference>
<feature type="transmembrane region" description="Helical" evidence="6">
    <location>
        <begin position="377"/>
        <end position="396"/>
    </location>
</feature>